<name>B6QMT2_TALMQ</name>
<dbReference type="AlphaFoldDB" id="B6QMT2"/>
<dbReference type="OrthoDB" id="5377226at2759"/>
<evidence type="ECO:0000256" key="1">
    <source>
        <dbReference type="SAM" id="MobiDB-lite"/>
    </source>
</evidence>
<proteinExistence type="predicted"/>
<keyword evidence="3" id="KW-1185">Reference proteome</keyword>
<dbReference type="PhylomeDB" id="B6QMT2"/>
<dbReference type="HOGENOM" id="CLU_858171_0_0_1"/>
<dbReference type="EMBL" id="DS995903">
    <property type="protein sequence ID" value="EEA22301.1"/>
    <property type="molecule type" value="Genomic_DNA"/>
</dbReference>
<reference evidence="3" key="1">
    <citation type="journal article" date="2015" name="Genome Announc.">
        <title>Genome sequence of the AIDS-associated pathogen Penicillium marneffei (ATCC18224) and its near taxonomic relative Talaromyces stipitatus (ATCC10500).</title>
        <authorList>
            <person name="Nierman W.C."/>
            <person name="Fedorova-Abrams N.D."/>
            <person name="Andrianopoulos A."/>
        </authorList>
    </citation>
    <scope>NUCLEOTIDE SEQUENCE [LARGE SCALE GENOMIC DNA]</scope>
    <source>
        <strain evidence="3">ATCC 18224 / CBS 334.59 / QM 7333</strain>
    </source>
</reference>
<evidence type="ECO:0000313" key="3">
    <source>
        <dbReference type="Proteomes" id="UP000001294"/>
    </source>
</evidence>
<organism evidence="2 3">
    <name type="scientific">Talaromyces marneffei (strain ATCC 18224 / CBS 334.59 / QM 7333)</name>
    <name type="common">Penicillium marneffei</name>
    <dbReference type="NCBI Taxonomy" id="441960"/>
    <lineage>
        <taxon>Eukaryota</taxon>
        <taxon>Fungi</taxon>
        <taxon>Dikarya</taxon>
        <taxon>Ascomycota</taxon>
        <taxon>Pezizomycotina</taxon>
        <taxon>Eurotiomycetes</taxon>
        <taxon>Eurotiomycetidae</taxon>
        <taxon>Eurotiales</taxon>
        <taxon>Trichocomaceae</taxon>
        <taxon>Talaromyces</taxon>
        <taxon>Talaromyces sect. Talaromyces</taxon>
    </lineage>
</organism>
<accession>B6QMT2</accession>
<dbReference type="VEuPathDB" id="FungiDB:PMAA_060800"/>
<gene>
    <name evidence="2" type="ORF">PMAA_060800</name>
</gene>
<sequence>MHIPNTNTNHFDITASALKKRKRDVVGGPWTQEDNNLQGNLQCQFEIQDINMLAPATISTSISQRQWLHLQSAPGTKLAFGPGGDMAKKRRILQPHSHNQQQHLRPHSGISVTPVDGHSRKPPPPTLMIPFFDRQQNTGIPTSSLSVADPYDDDAISPRTMPPTTTNTITNAKLVLRPCHVCHRKPSTKVMLDAYADCELCGQRACYICLRECNALNCAQRQPTTLDECFDTEMRSFDGHEVEGRPRKVCSLCAIEGLTDTGQEIVWCVDCVRRQGVNH</sequence>
<protein>
    <submittedName>
        <fullName evidence="2">Uncharacterized protein</fullName>
    </submittedName>
</protein>
<dbReference type="Proteomes" id="UP000001294">
    <property type="component" value="Unassembled WGS sequence"/>
</dbReference>
<evidence type="ECO:0000313" key="2">
    <source>
        <dbReference type="EMBL" id="EEA22301.1"/>
    </source>
</evidence>
<feature type="region of interest" description="Disordered" evidence="1">
    <location>
        <begin position="95"/>
        <end position="131"/>
    </location>
</feature>